<feature type="compositionally biased region" description="Basic and acidic residues" evidence="13">
    <location>
        <begin position="530"/>
        <end position="541"/>
    </location>
</feature>
<feature type="domain" description="C2H2-type" evidence="14">
    <location>
        <begin position="326"/>
        <end position="355"/>
    </location>
</feature>
<dbReference type="PROSITE" id="PS00028">
    <property type="entry name" value="ZINC_FINGER_C2H2_1"/>
    <property type="match status" value="2"/>
</dbReference>
<evidence type="ECO:0000256" key="1">
    <source>
        <dbReference type="ARBA" id="ARBA00007158"/>
    </source>
</evidence>
<feature type="compositionally biased region" description="Low complexity" evidence="13">
    <location>
        <begin position="179"/>
        <end position="207"/>
    </location>
</feature>
<sequence>MQCSATQAYGPEDDFKADKTDEDEHLQDDGLSLDGQDVDFLFNDDEDGRDHYSCQNSPLSNGTNPDAGYASPLSTASEQLVDFKTTSSFSDGQDKVKEKLGESESINGLSLQDSLAKMKAVYANLISDASWSSIALDMLKSKQGNNFEASNGNGSSHKGSNGFLNSHNPGNIHVKSRCSSNSTSVSTNVSTSSTTTRTVSSNTGTSVGTGNTGGLAYDWHQAALAKTLQHTPYQLLPEPSLFSTVQLYRQNNKLYGPVFTGASKFRCKDCSAAYDTLVGLTVHMNETGHYRDDNKDTEDDRSKKWSKPRKRSLLEMEGKEDAQKVLKCMYCGHSFESLQDLSVHMIKTKHYQKVPLKEPMPALTSKLVPPTKKRAFQELMSPSSPESVSSGILLGESPKDQKVANPYVTPNNRYGYQNGASYTWQFEARKAQILKCMECGSSHDTLQQLTAHMMVTGHFLKVTNSASKKGKQLVFDPVIEEKIQSIPLPPTTTRFPASNGKSQSDSPLLPGSPENKNEEKKDEELEEEKIETREQEKKIKEENEDPPDNADKSGKTRSYQYLREEDLEETPKGGLDILKSLENTVSSAISKAQTGTPTWGGYPSIHAAYQLHGSLKSALPSCSQVQPLFSSNTLKVLSSDLGTLIHSPNSPSPPPSHKSNVLAMEELVEKVTGKGSVNNEKDDKSVENKCRFAKSALPNPKDKQASPNPENLLKAAKNTAVEGLTESRDKEEEQAKAKVDAQIRSEVDSPKKPASNGCNNLSIITDHSPEQPLVNPLSALQSIMNNHLGKAAKVATPFIDPFAMLYKLNSSSAQIKSAEPMTQYTEDEDDQPMDLTKSKNTNGSTARPTATIQDGNSGNSKPVFKTFSQSSSPPPRENALMDISDMVKNLTGRLTPKSTTPSSISEKSDIDGCTFEDSLEELSPIQRRKGDSQTGIHSTC</sequence>
<dbReference type="GO" id="GO:0005634">
    <property type="term" value="C:nucleus"/>
    <property type="evidence" value="ECO:0007669"/>
    <property type="project" value="UniProtKB-SubCell"/>
</dbReference>
<keyword evidence="6 12" id="KW-0863">Zinc-finger</keyword>
<feature type="compositionally biased region" description="Low complexity" evidence="13">
    <location>
        <begin position="150"/>
        <end position="162"/>
    </location>
</feature>
<dbReference type="InterPro" id="IPR013087">
    <property type="entry name" value="Znf_C2H2_type"/>
</dbReference>
<dbReference type="GO" id="GO:0003677">
    <property type="term" value="F:DNA binding"/>
    <property type="evidence" value="ECO:0007669"/>
    <property type="project" value="UniProtKB-KW"/>
</dbReference>
<keyword evidence="2" id="KW-0217">Developmental protein</keyword>
<feature type="region of interest" description="Disordered" evidence="13">
    <location>
        <begin position="892"/>
        <end position="911"/>
    </location>
</feature>
<keyword evidence="16" id="KW-1185">Reference proteome</keyword>
<evidence type="ECO:0000256" key="3">
    <source>
        <dbReference type="ARBA" id="ARBA00022491"/>
    </source>
</evidence>
<evidence type="ECO:0000259" key="14">
    <source>
        <dbReference type="PROSITE" id="PS50157"/>
    </source>
</evidence>
<feature type="region of interest" description="Disordered" evidence="13">
    <location>
        <begin position="719"/>
        <end position="757"/>
    </location>
</feature>
<keyword evidence="3" id="KW-0678">Repressor</keyword>
<proteinExistence type="inferred from homology"/>
<keyword evidence="5" id="KW-0677">Repeat</keyword>
<evidence type="ECO:0000256" key="9">
    <source>
        <dbReference type="ARBA" id="ARBA00023125"/>
    </source>
</evidence>
<evidence type="ECO:0000256" key="2">
    <source>
        <dbReference type="ARBA" id="ARBA00022473"/>
    </source>
</evidence>
<dbReference type="PANTHER" id="PTHR12487">
    <property type="entry name" value="TEASHIRT-RELATED"/>
    <property type="match status" value="1"/>
</dbReference>
<evidence type="ECO:0000313" key="16">
    <source>
        <dbReference type="Proteomes" id="UP001187415"/>
    </source>
</evidence>
<feature type="compositionally biased region" description="Polar residues" evidence="13">
    <location>
        <begin position="491"/>
        <end position="506"/>
    </location>
</feature>
<feature type="region of interest" description="Disordered" evidence="13">
    <location>
        <begin position="694"/>
        <end position="713"/>
    </location>
</feature>
<evidence type="ECO:0000256" key="5">
    <source>
        <dbReference type="ARBA" id="ARBA00022737"/>
    </source>
</evidence>
<feature type="region of interest" description="Disordered" evidence="13">
    <location>
        <begin position="486"/>
        <end position="557"/>
    </location>
</feature>
<keyword evidence="11" id="KW-0539">Nucleus</keyword>
<dbReference type="Proteomes" id="UP001187415">
    <property type="component" value="Unassembled WGS sequence"/>
</dbReference>
<protein>
    <recommendedName>
        <fullName evidence="14">C2H2-type domain-containing protein</fullName>
    </recommendedName>
</protein>
<dbReference type="GO" id="GO:0000981">
    <property type="term" value="F:DNA-binding transcription factor activity, RNA polymerase II-specific"/>
    <property type="evidence" value="ECO:0007669"/>
    <property type="project" value="TreeGrafter"/>
</dbReference>
<dbReference type="AlphaFoldDB" id="A0AA88M7N1"/>
<feature type="compositionally biased region" description="Polar residues" evidence="13">
    <location>
        <begin position="838"/>
        <end position="871"/>
    </location>
</feature>
<feature type="region of interest" description="Disordered" evidence="13">
    <location>
        <begin position="147"/>
        <end position="207"/>
    </location>
</feature>
<dbReference type="EMBL" id="JAUPFM010000014">
    <property type="protein sequence ID" value="KAK2830443.1"/>
    <property type="molecule type" value="Genomic_DNA"/>
</dbReference>
<evidence type="ECO:0000256" key="4">
    <source>
        <dbReference type="ARBA" id="ARBA00022723"/>
    </source>
</evidence>
<evidence type="ECO:0000256" key="10">
    <source>
        <dbReference type="ARBA" id="ARBA00023163"/>
    </source>
</evidence>
<feature type="compositionally biased region" description="Polar residues" evidence="13">
    <location>
        <begin position="896"/>
        <end position="905"/>
    </location>
</feature>
<keyword evidence="9" id="KW-0238">DNA-binding</keyword>
<feature type="region of interest" description="Disordered" evidence="13">
    <location>
        <begin position="817"/>
        <end position="880"/>
    </location>
</feature>
<evidence type="ECO:0000256" key="12">
    <source>
        <dbReference type="PROSITE-ProRule" id="PRU00042"/>
    </source>
</evidence>
<dbReference type="SMART" id="SM00355">
    <property type="entry name" value="ZnF_C2H2"/>
    <property type="match status" value="3"/>
</dbReference>
<evidence type="ECO:0000256" key="13">
    <source>
        <dbReference type="SAM" id="MobiDB-lite"/>
    </source>
</evidence>
<feature type="region of interest" description="Disordered" evidence="13">
    <location>
        <begin position="287"/>
        <end position="311"/>
    </location>
</feature>
<evidence type="ECO:0000256" key="11">
    <source>
        <dbReference type="ARBA" id="ARBA00023242"/>
    </source>
</evidence>
<dbReference type="PROSITE" id="PS50157">
    <property type="entry name" value="ZINC_FINGER_C2H2_2"/>
    <property type="match status" value="1"/>
</dbReference>
<reference evidence="15" key="1">
    <citation type="submission" date="2023-07" db="EMBL/GenBank/DDBJ databases">
        <title>Chromosome-level Genome Assembly of Striped Snakehead (Channa striata).</title>
        <authorList>
            <person name="Liu H."/>
        </authorList>
    </citation>
    <scope>NUCLEOTIDE SEQUENCE</scope>
    <source>
        <strain evidence="15">Gz</strain>
        <tissue evidence="15">Muscle</tissue>
    </source>
</reference>
<feature type="compositionally biased region" description="Basic and acidic residues" evidence="13">
    <location>
        <begin position="287"/>
        <end position="303"/>
    </location>
</feature>
<dbReference type="InterPro" id="IPR027008">
    <property type="entry name" value="Teashirt_fam"/>
</dbReference>
<dbReference type="GO" id="GO:0008270">
    <property type="term" value="F:zinc ion binding"/>
    <property type="evidence" value="ECO:0007669"/>
    <property type="project" value="UniProtKB-KW"/>
</dbReference>
<feature type="region of interest" description="Disordered" evidence="13">
    <location>
        <begin position="1"/>
        <end position="72"/>
    </location>
</feature>
<comment type="similarity">
    <text evidence="1">Belongs to the teashirt C2H2-type zinc-finger protein family.</text>
</comment>
<organism evidence="15 16">
    <name type="scientific">Channa striata</name>
    <name type="common">Snakehead murrel</name>
    <name type="synonym">Ophicephalus striatus</name>
    <dbReference type="NCBI Taxonomy" id="64152"/>
    <lineage>
        <taxon>Eukaryota</taxon>
        <taxon>Metazoa</taxon>
        <taxon>Chordata</taxon>
        <taxon>Craniata</taxon>
        <taxon>Vertebrata</taxon>
        <taxon>Euteleostomi</taxon>
        <taxon>Actinopterygii</taxon>
        <taxon>Neopterygii</taxon>
        <taxon>Teleostei</taxon>
        <taxon>Neoteleostei</taxon>
        <taxon>Acanthomorphata</taxon>
        <taxon>Anabantaria</taxon>
        <taxon>Anabantiformes</taxon>
        <taxon>Channoidei</taxon>
        <taxon>Channidae</taxon>
        <taxon>Channa</taxon>
    </lineage>
</organism>
<gene>
    <name evidence="15" type="ORF">Q5P01_018374</name>
</gene>
<feature type="compositionally biased region" description="Basic and acidic residues" evidence="13">
    <location>
        <begin position="725"/>
        <end position="751"/>
    </location>
</feature>
<feature type="compositionally biased region" description="Low complexity" evidence="13">
    <location>
        <begin position="29"/>
        <end position="39"/>
    </location>
</feature>
<feature type="compositionally biased region" description="Polar residues" evidence="13">
    <location>
        <begin position="53"/>
        <end position="64"/>
    </location>
</feature>
<evidence type="ECO:0000256" key="8">
    <source>
        <dbReference type="ARBA" id="ARBA00023015"/>
    </source>
</evidence>
<dbReference type="PANTHER" id="PTHR12487:SF6">
    <property type="entry name" value="TEASHIRT HOMOLOG 1"/>
    <property type="match status" value="1"/>
</dbReference>
<dbReference type="Gene3D" id="3.30.160.60">
    <property type="entry name" value="Classic Zinc Finger"/>
    <property type="match status" value="1"/>
</dbReference>
<keyword evidence="4" id="KW-0479">Metal-binding</keyword>
<evidence type="ECO:0000256" key="7">
    <source>
        <dbReference type="ARBA" id="ARBA00022833"/>
    </source>
</evidence>
<feature type="region of interest" description="Disordered" evidence="13">
    <location>
        <begin position="919"/>
        <end position="940"/>
    </location>
</feature>
<keyword evidence="7" id="KW-0862">Zinc</keyword>
<evidence type="ECO:0000256" key="6">
    <source>
        <dbReference type="ARBA" id="ARBA00022771"/>
    </source>
</evidence>
<name>A0AA88M7N1_CHASR</name>
<comment type="caution">
    <text evidence="15">The sequence shown here is derived from an EMBL/GenBank/DDBJ whole genome shotgun (WGS) entry which is preliminary data.</text>
</comment>
<keyword evidence="10" id="KW-0804">Transcription</keyword>
<evidence type="ECO:0000313" key="15">
    <source>
        <dbReference type="EMBL" id="KAK2830443.1"/>
    </source>
</evidence>
<keyword evidence="8" id="KW-0805">Transcription regulation</keyword>
<accession>A0AA88M7N1</accession>